<accession>A0A1I6M4U4</accession>
<dbReference type="Gene3D" id="3.90.550.10">
    <property type="entry name" value="Spore Coat Polysaccharide Biosynthesis Protein SpsA, Chain A"/>
    <property type="match status" value="1"/>
</dbReference>
<name>A0A1I6M4U4_9RHOB</name>
<dbReference type="AlphaFoldDB" id="A0A1I6M4U4"/>
<keyword evidence="3" id="KW-0548">Nucleotidyltransferase</keyword>
<dbReference type="PANTHER" id="PTHR43777:SF1">
    <property type="entry name" value="MOLYBDENUM COFACTOR CYTIDYLYLTRANSFERASE"/>
    <property type="match status" value="1"/>
</dbReference>
<keyword evidence="4" id="KW-1185">Reference proteome</keyword>
<evidence type="ECO:0000259" key="2">
    <source>
        <dbReference type="Pfam" id="PF12804"/>
    </source>
</evidence>
<sequence>MIPVLILAAGQSSRMRGHDKLLEDVGGEPLLARQIRLATSLGGPVFVAVAPEQAQRRDIVAKAGARVLEVPDADEGMSGSMRNAVSQLPECDAFMLLLGDLVALEAHDLCHVYEAYTNNPEYLIWRGATSAGKPGHPVIFSAQLRPRFEMLSGDSGGEELVSPLKEQTLLVRLEDDRARLDLDTPEDWAAWRETNR</sequence>
<dbReference type="Proteomes" id="UP000198926">
    <property type="component" value="Unassembled WGS sequence"/>
</dbReference>
<gene>
    <name evidence="3" type="ORF">SAMN05444714_1237</name>
</gene>
<dbReference type="Pfam" id="PF12804">
    <property type="entry name" value="NTP_transf_3"/>
    <property type="match status" value="1"/>
</dbReference>
<dbReference type="RefSeq" id="WP_090205280.1">
    <property type="nucleotide sequence ID" value="NZ_FOZM01000001.1"/>
</dbReference>
<keyword evidence="1" id="KW-0460">Magnesium</keyword>
<organism evidence="3 4">
    <name type="scientific">Yoonia litorea</name>
    <dbReference type="NCBI Taxonomy" id="1123755"/>
    <lineage>
        <taxon>Bacteria</taxon>
        <taxon>Pseudomonadati</taxon>
        <taxon>Pseudomonadota</taxon>
        <taxon>Alphaproteobacteria</taxon>
        <taxon>Rhodobacterales</taxon>
        <taxon>Paracoccaceae</taxon>
        <taxon>Yoonia</taxon>
    </lineage>
</organism>
<dbReference type="GO" id="GO:0016779">
    <property type="term" value="F:nucleotidyltransferase activity"/>
    <property type="evidence" value="ECO:0007669"/>
    <property type="project" value="UniProtKB-KW"/>
</dbReference>
<dbReference type="PANTHER" id="PTHR43777">
    <property type="entry name" value="MOLYBDENUM COFACTOR CYTIDYLYLTRANSFERASE"/>
    <property type="match status" value="1"/>
</dbReference>
<reference evidence="3 4" key="1">
    <citation type="submission" date="2016-10" db="EMBL/GenBank/DDBJ databases">
        <authorList>
            <person name="de Groot N.N."/>
        </authorList>
    </citation>
    <scope>NUCLEOTIDE SEQUENCE [LARGE SCALE GENOMIC DNA]</scope>
    <source>
        <strain evidence="3 4">DSM 29433</strain>
    </source>
</reference>
<evidence type="ECO:0000256" key="1">
    <source>
        <dbReference type="ARBA" id="ARBA00022842"/>
    </source>
</evidence>
<dbReference type="InterPro" id="IPR025877">
    <property type="entry name" value="MobA-like_NTP_Trfase"/>
</dbReference>
<dbReference type="OrthoDB" id="9779263at2"/>
<dbReference type="STRING" id="1123755.SAMN05444714_1237"/>
<evidence type="ECO:0000313" key="3">
    <source>
        <dbReference type="EMBL" id="SFS10735.1"/>
    </source>
</evidence>
<keyword evidence="3" id="KW-0808">Transferase</keyword>
<proteinExistence type="predicted"/>
<feature type="domain" description="MobA-like NTP transferase" evidence="2">
    <location>
        <begin position="4"/>
        <end position="163"/>
    </location>
</feature>
<dbReference type="SUPFAM" id="SSF53448">
    <property type="entry name" value="Nucleotide-diphospho-sugar transferases"/>
    <property type="match status" value="1"/>
</dbReference>
<protein>
    <submittedName>
        <fullName evidence="3">CTP:molybdopterin cytidylyltransferase MocA</fullName>
    </submittedName>
</protein>
<dbReference type="InterPro" id="IPR029044">
    <property type="entry name" value="Nucleotide-diphossugar_trans"/>
</dbReference>
<dbReference type="EMBL" id="FOZM01000001">
    <property type="protein sequence ID" value="SFS10735.1"/>
    <property type="molecule type" value="Genomic_DNA"/>
</dbReference>
<evidence type="ECO:0000313" key="4">
    <source>
        <dbReference type="Proteomes" id="UP000198926"/>
    </source>
</evidence>
<dbReference type="CDD" id="cd04182">
    <property type="entry name" value="GT_2_like_f"/>
    <property type="match status" value="1"/>
</dbReference>